<dbReference type="InterPro" id="IPR047990">
    <property type="entry name" value="DLW39-like"/>
</dbReference>
<sequence>MITLRSEQLRPLLLGSDGGELAADTGHRSVSAGVYSRAPEVPYVKERRGSAVKKLLLVALAAIGGLLVYRQIQADRAEQDLWTEATDSVPTGS</sequence>
<dbReference type="EMBL" id="CP019724">
    <property type="protein sequence ID" value="AQS68659.1"/>
    <property type="molecule type" value="Genomic_DNA"/>
</dbReference>
<reference evidence="2 3" key="1">
    <citation type="submission" date="2017-02" db="EMBL/GenBank/DDBJ databases">
        <title>Streptomyces pactum ACT12 Genome sequencing and assembly.</title>
        <authorList>
            <person name="Xue Q."/>
            <person name="Yan X."/>
            <person name="Jia L."/>
            <person name="Yan H."/>
        </authorList>
    </citation>
    <scope>NUCLEOTIDE SEQUENCE [LARGE SCALE GENOMIC DNA]</scope>
    <source>
        <strain evidence="2 3">ACT12</strain>
    </source>
</reference>
<evidence type="ECO:0000256" key="1">
    <source>
        <dbReference type="SAM" id="Phobius"/>
    </source>
</evidence>
<gene>
    <name evidence="2" type="ORF">B1H29_18515</name>
</gene>
<keyword evidence="1" id="KW-0472">Membrane</keyword>
<evidence type="ECO:0000313" key="3">
    <source>
        <dbReference type="Proteomes" id="UP000189443"/>
    </source>
</evidence>
<keyword evidence="1" id="KW-1133">Transmembrane helix</keyword>
<dbReference type="AlphaFoldDB" id="A0A1S6JA67"/>
<dbReference type="Proteomes" id="UP000189443">
    <property type="component" value="Chromosome"/>
</dbReference>
<organism evidence="2 3">
    <name type="scientific">Streptomyces pactum</name>
    <dbReference type="NCBI Taxonomy" id="68249"/>
    <lineage>
        <taxon>Bacteria</taxon>
        <taxon>Bacillati</taxon>
        <taxon>Actinomycetota</taxon>
        <taxon>Actinomycetes</taxon>
        <taxon>Kitasatosporales</taxon>
        <taxon>Streptomycetaceae</taxon>
        <taxon>Streptomyces</taxon>
    </lineage>
</organism>
<proteinExistence type="predicted"/>
<protein>
    <submittedName>
        <fullName evidence="2">Uncharacterized protein</fullName>
    </submittedName>
</protein>
<dbReference type="OrthoDB" id="4282839at2"/>
<accession>A0A1S6JA67</accession>
<dbReference type="KEGG" id="spac:B1H29_18515"/>
<keyword evidence="3" id="KW-1185">Reference proteome</keyword>
<feature type="transmembrane region" description="Helical" evidence="1">
    <location>
        <begin position="55"/>
        <end position="72"/>
    </location>
</feature>
<evidence type="ECO:0000313" key="2">
    <source>
        <dbReference type="EMBL" id="AQS68659.1"/>
    </source>
</evidence>
<keyword evidence="1" id="KW-0812">Transmembrane</keyword>
<dbReference type="NCBIfam" id="NF038356">
    <property type="entry name" value="actino_DLW39"/>
    <property type="match status" value="1"/>
</dbReference>
<name>A0A1S6JA67_9ACTN</name>